<proteinExistence type="predicted"/>
<evidence type="ECO:0000313" key="1">
    <source>
        <dbReference type="EMBL" id="KAF0315796.1"/>
    </source>
</evidence>
<reference evidence="1 2" key="1">
    <citation type="submission" date="2019-12" db="EMBL/GenBank/DDBJ databases">
        <title>A genome sequence resource for the geographically widespread anthracnose pathogen Colletotrichum asianum.</title>
        <authorList>
            <person name="Meng Y."/>
        </authorList>
    </citation>
    <scope>NUCLEOTIDE SEQUENCE [LARGE SCALE GENOMIC DNA]</scope>
    <source>
        <strain evidence="1 2">ICMP 18580</strain>
    </source>
</reference>
<dbReference type="EMBL" id="WOWK01000186">
    <property type="protein sequence ID" value="KAF0315796.1"/>
    <property type="molecule type" value="Genomic_DNA"/>
</dbReference>
<evidence type="ECO:0000313" key="2">
    <source>
        <dbReference type="Proteomes" id="UP000434172"/>
    </source>
</evidence>
<organism evidence="1 2">
    <name type="scientific">Colletotrichum asianum</name>
    <dbReference type="NCBI Taxonomy" id="702518"/>
    <lineage>
        <taxon>Eukaryota</taxon>
        <taxon>Fungi</taxon>
        <taxon>Dikarya</taxon>
        <taxon>Ascomycota</taxon>
        <taxon>Pezizomycotina</taxon>
        <taxon>Sordariomycetes</taxon>
        <taxon>Hypocreomycetidae</taxon>
        <taxon>Glomerellales</taxon>
        <taxon>Glomerellaceae</taxon>
        <taxon>Colletotrichum</taxon>
        <taxon>Colletotrichum gloeosporioides species complex</taxon>
    </lineage>
</organism>
<sequence length="212" mass="23744">MGMKDSSCSCRFDQTMGALNIAFYRPRNEGFLTLEQIISLDWNISCLIQQTRDCSRCYDDLAVMATIHSTLETILLLLEAAQTAYAHRADREGKQTPPEIMNKLLDRRSDGRIKDARSSQFVLGRVALGEDDSNMIARRLVTTAISRKAGVIRDLRERINNCTGDPGESSQPDGRDYTLSRQARDMYDELDGKMASTSARVCSAVARASMYQ</sequence>
<name>A0A8H3VSS3_9PEZI</name>
<dbReference type="OrthoDB" id="4836413at2759"/>
<gene>
    <name evidence="1" type="ORF">GQ607_016982</name>
</gene>
<dbReference type="AlphaFoldDB" id="A0A8H3VSS3"/>
<comment type="caution">
    <text evidence="1">The sequence shown here is derived from an EMBL/GenBank/DDBJ whole genome shotgun (WGS) entry which is preliminary data.</text>
</comment>
<keyword evidence="2" id="KW-1185">Reference proteome</keyword>
<dbReference type="Proteomes" id="UP000434172">
    <property type="component" value="Unassembled WGS sequence"/>
</dbReference>
<accession>A0A8H3VSS3</accession>
<protein>
    <submittedName>
        <fullName evidence="1">Uncharacterized protein</fullName>
    </submittedName>
</protein>